<dbReference type="OrthoDB" id="536881at2759"/>
<sequence length="136" mass="15747">MASKFIRIISLFAILIDVRPIDISSWSPESMNMFAANVKIINDGLFIIKNRPESRLVFAKLHTLKGTLVILDNMMLEELEFPSLNDSQASIRMKNNPLIHMKYVQFLRSKCFKTCEIHANEFVRIFSEDTASQNMY</sequence>
<evidence type="ECO:0000256" key="1">
    <source>
        <dbReference type="SAM" id="SignalP"/>
    </source>
</evidence>
<comment type="caution">
    <text evidence="3">The sequence shown here is derived from an EMBL/GenBank/DDBJ whole genome shotgun (WGS) entry which is preliminary data.</text>
</comment>
<dbReference type="EMBL" id="CADEPM010000004">
    <property type="protein sequence ID" value="CAB3405083.1"/>
    <property type="molecule type" value="Genomic_DNA"/>
</dbReference>
<organism evidence="3 4">
    <name type="scientific">Caenorhabditis bovis</name>
    <dbReference type="NCBI Taxonomy" id="2654633"/>
    <lineage>
        <taxon>Eukaryota</taxon>
        <taxon>Metazoa</taxon>
        <taxon>Ecdysozoa</taxon>
        <taxon>Nematoda</taxon>
        <taxon>Chromadorea</taxon>
        <taxon>Rhabditida</taxon>
        <taxon>Rhabditina</taxon>
        <taxon>Rhabditomorpha</taxon>
        <taxon>Rhabditoidea</taxon>
        <taxon>Rhabditidae</taxon>
        <taxon>Peloderinae</taxon>
        <taxon>Caenorhabditis</taxon>
    </lineage>
</organism>
<dbReference type="AlphaFoldDB" id="A0A8S1EUL6"/>
<dbReference type="SUPFAM" id="SSF52058">
    <property type="entry name" value="L domain-like"/>
    <property type="match status" value="1"/>
</dbReference>
<protein>
    <recommendedName>
        <fullName evidence="2">Receptor L-domain domain-containing protein</fullName>
    </recommendedName>
</protein>
<dbReference type="InterPro" id="IPR000494">
    <property type="entry name" value="Rcpt_L-dom"/>
</dbReference>
<name>A0A8S1EUL6_9PELO</name>
<evidence type="ECO:0000259" key="2">
    <source>
        <dbReference type="Pfam" id="PF01030"/>
    </source>
</evidence>
<keyword evidence="4" id="KW-1185">Reference proteome</keyword>
<feature type="signal peptide" evidence="1">
    <location>
        <begin position="1"/>
        <end position="20"/>
    </location>
</feature>
<dbReference type="Pfam" id="PF01030">
    <property type="entry name" value="Recep_L_domain"/>
    <property type="match status" value="1"/>
</dbReference>
<dbReference type="InterPro" id="IPR036941">
    <property type="entry name" value="Rcpt_L-dom_sf"/>
</dbReference>
<evidence type="ECO:0000313" key="3">
    <source>
        <dbReference type="EMBL" id="CAB3405083.1"/>
    </source>
</evidence>
<proteinExistence type="predicted"/>
<feature type="domain" description="Receptor L-domain" evidence="2">
    <location>
        <begin position="31"/>
        <end position="103"/>
    </location>
</feature>
<reference evidence="3 4" key="1">
    <citation type="submission" date="2020-04" db="EMBL/GenBank/DDBJ databases">
        <authorList>
            <person name="Laetsch R D."/>
            <person name="Stevens L."/>
            <person name="Kumar S."/>
            <person name="Blaxter L. M."/>
        </authorList>
    </citation>
    <scope>NUCLEOTIDE SEQUENCE [LARGE SCALE GENOMIC DNA]</scope>
</reference>
<dbReference type="Proteomes" id="UP000494206">
    <property type="component" value="Unassembled WGS sequence"/>
</dbReference>
<keyword evidence="1" id="KW-0732">Signal</keyword>
<gene>
    <name evidence="3" type="ORF">CBOVIS_LOCUS7325</name>
</gene>
<feature type="chain" id="PRO_5035867988" description="Receptor L-domain domain-containing protein" evidence="1">
    <location>
        <begin position="21"/>
        <end position="136"/>
    </location>
</feature>
<dbReference type="Gene3D" id="3.80.20.20">
    <property type="entry name" value="Receptor L-domain"/>
    <property type="match status" value="1"/>
</dbReference>
<evidence type="ECO:0000313" key="4">
    <source>
        <dbReference type="Proteomes" id="UP000494206"/>
    </source>
</evidence>
<accession>A0A8S1EUL6</accession>